<dbReference type="Gene3D" id="3.40.190.10">
    <property type="entry name" value="Periplasmic binding protein-like II"/>
    <property type="match status" value="1"/>
</dbReference>
<sequence>MLLEHEGFLTWYAKENGWDKKLGFEIDLNICDISGVEIMNQHNADPESWNITSVSSTPLITANNNSSFEIIGLANDESPTTQVFVRPNSNILKHRGWNADYPNVYGSPETIKGKTFYVKRMTSSEYVLAKWLEIFDMDFSDIVLIDKPGMDSVEAMNKGSGEGMALWSPATFDAEKEGYKSVTSARIAETEIPLMIVADKDYAQNNEELVAKFLAVYLQAVNSQQDGYKKLVKAYQRFLKQYTDKDYPEEFCLYDLRNHSVFDLNKQLELFATKGHRKSIIKKLEKNITSSMVLFLNDSSSEEKCTTQKVKSPRNISDKYLKLAEPYLKKLND</sequence>
<dbReference type="STRING" id="83771.SAMN02910357_01871"/>
<evidence type="ECO:0000313" key="3">
    <source>
        <dbReference type="Proteomes" id="UP000242432"/>
    </source>
</evidence>
<reference evidence="3" key="1">
    <citation type="submission" date="2017-02" db="EMBL/GenBank/DDBJ databases">
        <authorList>
            <person name="Varghese N."/>
            <person name="Submissions S."/>
        </authorList>
    </citation>
    <scope>NUCLEOTIDE SEQUENCE [LARGE SCALE GENOMIC DNA]</scope>
    <source>
        <strain evidence="3">DSM 3072</strain>
    </source>
</reference>
<dbReference type="InterPro" id="IPR015168">
    <property type="entry name" value="SsuA/THI5"/>
</dbReference>
<accession>A0A1T4VP88</accession>
<dbReference type="SUPFAM" id="SSF53850">
    <property type="entry name" value="Periplasmic binding protein-like II"/>
    <property type="match status" value="1"/>
</dbReference>
<dbReference type="Proteomes" id="UP000242432">
    <property type="component" value="Unassembled WGS sequence"/>
</dbReference>
<dbReference type="PANTHER" id="PTHR30024">
    <property type="entry name" value="ALIPHATIC SULFONATES-BINDING PROTEIN-RELATED"/>
    <property type="match status" value="1"/>
</dbReference>
<keyword evidence="3" id="KW-1185">Reference proteome</keyword>
<evidence type="ECO:0000259" key="1">
    <source>
        <dbReference type="Pfam" id="PF09084"/>
    </source>
</evidence>
<feature type="domain" description="SsuA/THI5-like" evidence="1">
    <location>
        <begin position="107"/>
        <end position="221"/>
    </location>
</feature>
<gene>
    <name evidence="2" type="ORF">SAMN02745213_01851</name>
</gene>
<proteinExistence type="predicted"/>
<dbReference type="EMBL" id="FUXX01000037">
    <property type="protein sequence ID" value="SKA66715.1"/>
    <property type="molecule type" value="Genomic_DNA"/>
</dbReference>
<evidence type="ECO:0000313" key="2">
    <source>
        <dbReference type="EMBL" id="SKA66715.1"/>
    </source>
</evidence>
<name>A0A1T4VP88_9GAMM</name>
<protein>
    <submittedName>
        <fullName evidence="2">Sulfonate transport system substrate-binding protein</fullName>
    </submittedName>
</protein>
<dbReference type="Pfam" id="PF09084">
    <property type="entry name" value="NMT1"/>
    <property type="match status" value="1"/>
</dbReference>
<dbReference type="AlphaFoldDB" id="A0A1T4VP88"/>
<organism evidence="2 3">
    <name type="scientific">Succinivibrio dextrinosolvens DSM 3072</name>
    <dbReference type="NCBI Taxonomy" id="1123324"/>
    <lineage>
        <taxon>Bacteria</taxon>
        <taxon>Pseudomonadati</taxon>
        <taxon>Pseudomonadota</taxon>
        <taxon>Gammaproteobacteria</taxon>
        <taxon>Aeromonadales</taxon>
        <taxon>Succinivibrionaceae</taxon>
        <taxon>Succinivibrio</taxon>
    </lineage>
</organism>